<dbReference type="Proteomes" id="UP000321201">
    <property type="component" value="Unassembled WGS sequence"/>
</dbReference>
<proteinExistence type="predicted"/>
<protein>
    <submittedName>
        <fullName evidence="9">Sterol desaturase family protein</fullName>
    </submittedName>
</protein>
<gene>
    <name evidence="9" type="ORF">FR698_13995</name>
</gene>
<evidence type="ECO:0000256" key="4">
    <source>
        <dbReference type="ARBA" id="ARBA00023002"/>
    </source>
</evidence>
<accession>A0A5C7EUB1</accession>
<dbReference type="GO" id="GO:0016020">
    <property type="term" value="C:membrane"/>
    <property type="evidence" value="ECO:0007669"/>
    <property type="project" value="GOC"/>
</dbReference>
<dbReference type="Pfam" id="PF04116">
    <property type="entry name" value="FA_hydroxylase"/>
    <property type="match status" value="1"/>
</dbReference>
<feature type="domain" description="Fatty acid hydroxylase" evidence="8">
    <location>
        <begin position="131"/>
        <end position="270"/>
    </location>
</feature>
<dbReference type="PANTHER" id="PTHR21624">
    <property type="entry name" value="STEROL DESATURASE-RELATED PROTEIN"/>
    <property type="match status" value="1"/>
</dbReference>
<dbReference type="InterPro" id="IPR006694">
    <property type="entry name" value="Fatty_acid_hydroxylase"/>
</dbReference>
<dbReference type="RefSeq" id="WP_147800824.1">
    <property type="nucleotide sequence ID" value="NZ_VPFL01000024.1"/>
</dbReference>
<feature type="transmembrane region" description="Helical" evidence="7">
    <location>
        <begin position="185"/>
        <end position="212"/>
    </location>
</feature>
<evidence type="ECO:0000256" key="1">
    <source>
        <dbReference type="ARBA" id="ARBA00004127"/>
    </source>
</evidence>
<feature type="transmembrane region" description="Helical" evidence="7">
    <location>
        <begin position="36"/>
        <end position="55"/>
    </location>
</feature>
<evidence type="ECO:0000256" key="5">
    <source>
        <dbReference type="ARBA" id="ARBA00023098"/>
    </source>
</evidence>
<dbReference type="GO" id="GO:0012505">
    <property type="term" value="C:endomembrane system"/>
    <property type="evidence" value="ECO:0007669"/>
    <property type="project" value="UniProtKB-SubCell"/>
</dbReference>
<dbReference type="AlphaFoldDB" id="A0A5C7EUB1"/>
<keyword evidence="4" id="KW-0560">Oxidoreductase</keyword>
<keyword evidence="5" id="KW-0443">Lipid metabolism</keyword>
<dbReference type="GO" id="GO:0050479">
    <property type="term" value="F:glyceryl-ether monooxygenase activity"/>
    <property type="evidence" value="ECO:0007669"/>
    <property type="project" value="TreeGrafter"/>
</dbReference>
<dbReference type="PANTHER" id="PTHR21624:SF1">
    <property type="entry name" value="ALKYLGLYCEROL MONOOXYGENASE"/>
    <property type="match status" value="1"/>
</dbReference>
<evidence type="ECO:0000256" key="3">
    <source>
        <dbReference type="ARBA" id="ARBA00022989"/>
    </source>
</evidence>
<dbReference type="GO" id="GO:0008610">
    <property type="term" value="P:lipid biosynthetic process"/>
    <property type="evidence" value="ECO:0007669"/>
    <property type="project" value="InterPro"/>
</dbReference>
<feature type="transmembrane region" description="Helical" evidence="7">
    <location>
        <begin position="76"/>
        <end position="99"/>
    </location>
</feature>
<feature type="transmembrane region" description="Helical" evidence="7">
    <location>
        <begin position="119"/>
        <end position="141"/>
    </location>
</feature>
<evidence type="ECO:0000256" key="7">
    <source>
        <dbReference type="SAM" id="Phobius"/>
    </source>
</evidence>
<organism evidence="9 10">
    <name type="scientific">Pelomicrobium methylotrophicum</name>
    <dbReference type="NCBI Taxonomy" id="2602750"/>
    <lineage>
        <taxon>Bacteria</taxon>
        <taxon>Pseudomonadati</taxon>
        <taxon>Pseudomonadota</taxon>
        <taxon>Hydrogenophilia</taxon>
        <taxon>Hydrogenophilia incertae sedis</taxon>
        <taxon>Pelomicrobium</taxon>
    </lineage>
</organism>
<evidence type="ECO:0000256" key="2">
    <source>
        <dbReference type="ARBA" id="ARBA00022692"/>
    </source>
</evidence>
<keyword evidence="2 7" id="KW-0812">Transmembrane</keyword>
<evidence type="ECO:0000259" key="8">
    <source>
        <dbReference type="Pfam" id="PF04116"/>
    </source>
</evidence>
<dbReference type="EMBL" id="VPFL01000024">
    <property type="protein sequence ID" value="TXF10651.1"/>
    <property type="molecule type" value="Genomic_DNA"/>
</dbReference>
<dbReference type="InterPro" id="IPR051689">
    <property type="entry name" value="Sterol_desaturase/TMEM195"/>
</dbReference>
<evidence type="ECO:0000313" key="10">
    <source>
        <dbReference type="Proteomes" id="UP000321201"/>
    </source>
</evidence>
<evidence type="ECO:0000256" key="6">
    <source>
        <dbReference type="ARBA" id="ARBA00023136"/>
    </source>
</evidence>
<keyword evidence="10" id="KW-1185">Reference proteome</keyword>
<keyword evidence="3 7" id="KW-1133">Transmembrane helix</keyword>
<dbReference type="InParanoid" id="A0A5C7EUB1"/>
<dbReference type="OrthoDB" id="9770329at2"/>
<comment type="subcellular location">
    <subcellularLocation>
        <location evidence="1">Endomembrane system</location>
        <topology evidence="1">Multi-pass membrane protein</topology>
    </subcellularLocation>
</comment>
<name>A0A5C7EUB1_9PROT</name>
<comment type="caution">
    <text evidence="9">The sequence shown here is derived from an EMBL/GenBank/DDBJ whole genome shotgun (WGS) entry which is preliminary data.</text>
</comment>
<sequence length="349" mass="39306">METLLSELQGYLFQQFVLPALFALDLAEYAETAFDAVENVLLGAVQILIAIALFAPLERWRPVERWTNRREARVDVIYTLLQRLGFVPLFLFLGVAPLFQALEQKLRLAGFTPLQPEALIPTLAAHPVADFALYLLILDFAAYWMHRLQHRVGAWWALHSLHHSQRQMTFWTDDRNHLLDDVLRYAWFTVVALAIGVPPGTFPWLLVVIALVESLSHANVRLSFGAIGDRLLVSPRYHRIHHAMGIGHDGPARGCNFATLFPVWDLLFRTACIAPVYPATGIRDQLEGRDYGEGFWRQQLLGFKRLAAALGWWRHALASGKVGRGRTPSGRLRVAVRAQPGDDPGAGRV</sequence>
<dbReference type="GO" id="GO:0006643">
    <property type="term" value="P:membrane lipid metabolic process"/>
    <property type="evidence" value="ECO:0007669"/>
    <property type="project" value="TreeGrafter"/>
</dbReference>
<dbReference type="GO" id="GO:0005506">
    <property type="term" value="F:iron ion binding"/>
    <property type="evidence" value="ECO:0007669"/>
    <property type="project" value="InterPro"/>
</dbReference>
<evidence type="ECO:0000313" key="9">
    <source>
        <dbReference type="EMBL" id="TXF10651.1"/>
    </source>
</evidence>
<keyword evidence="6 7" id="KW-0472">Membrane</keyword>
<reference evidence="9 10" key="1">
    <citation type="submission" date="2019-08" db="EMBL/GenBank/DDBJ databases">
        <title>Pelomicrobium methylotrophicum gen. nov., sp. nov. a moderately thermophilic, facultatively anaerobic, lithoautotrophic and methylotrophic bacterium isolated from a terrestrial mud volcano.</title>
        <authorList>
            <person name="Slobodkina G.B."/>
            <person name="Merkel A.Y."/>
            <person name="Slobodkin A.I."/>
        </authorList>
    </citation>
    <scope>NUCLEOTIDE SEQUENCE [LARGE SCALE GENOMIC DNA]</scope>
    <source>
        <strain evidence="9 10">SM250</strain>
    </source>
</reference>